<accession>A0ABC8W5T1</accession>
<dbReference type="PANTHER" id="PTHR33110:SF110">
    <property type="entry name" value="OS11G0624400 PROTEIN"/>
    <property type="match status" value="1"/>
</dbReference>
<dbReference type="InterPro" id="IPR036047">
    <property type="entry name" value="F-box-like_dom_sf"/>
</dbReference>
<feature type="domain" description="F-box" evidence="2">
    <location>
        <begin position="388"/>
        <end position="427"/>
    </location>
</feature>
<dbReference type="AlphaFoldDB" id="A0ABC8W5T1"/>
<dbReference type="EMBL" id="OZ075121">
    <property type="protein sequence ID" value="CAL4901653.1"/>
    <property type="molecule type" value="Genomic_DNA"/>
</dbReference>
<dbReference type="Proteomes" id="UP001497457">
    <property type="component" value="Chromosome 11b"/>
</dbReference>
<name>A0ABC8W5T1_9POAL</name>
<dbReference type="InterPro" id="IPR005174">
    <property type="entry name" value="KIB1-4_b-propeller"/>
</dbReference>
<dbReference type="SUPFAM" id="SSF81383">
    <property type="entry name" value="F-box domain"/>
    <property type="match status" value="1"/>
</dbReference>
<protein>
    <recommendedName>
        <fullName evidence="6">F-box domain-containing protein</fullName>
    </recommendedName>
</protein>
<dbReference type="Gene3D" id="1.20.1280.50">
    <property type="match status" value="1"/>
</dbReference>
<dbReference type="InterPro" id="IPR001810">
    <property type="entry name" value="F-box_dom"/>
</dbReference>
<reference evidence="4 5" key="2">
    <citation type="submission" date="2024-10" db="EMBL/GenBank/DDBJ databases">
        <authorList>
            <person name="Ryan C."/>
        </authorList>
    </citation>
    <scope>NUCLEOTIDE SEQUENCE [LARGE SCALE GENOMIC DNA]</scope>
</reference>
<reference evidence="5" key="1">
    <citation type="submission" date="2024-06" db="EMBL/GenBank/DDBJ databases">
        <authorList>
            <person name="Ryan C."/>
        </authorList>
    </citation>
    <scope>NUCLEOTIDE SEQUENCE [LARGE SCALE GENOMIC DNA]</scope>
</reference>
<feature type="region of interest" description="Disordered" evidence="1">
    <location>
        <begin position="1"/>
        <end position="63"/>
    </location>
</feature>
<evidence type="ECO:0000313" key="5">
    <source>
        <dbReference type="Proteomes" id="UP001497457"/>
    </source>
</evidence>
<gene>
    <name evidence="4" type="ORF">URODEC1_LOCUS9448</name>
</gene>
<proteinExistence type="predicted"/>
<evidence type="ECO:0000313" key="4">
    <source>
        <dbReference type="EMBL" id="CAL4901653.1"/>
    </source>
</evidence>
<dbReference type="PANTHER" id="PTHR33110">
    <property type="entry name" value="F-BOX/KELCH-REPEAT PROTEIN-RELATED"/>
    <property type="match status" value="1"/>
</dbReference>
<feature type="domain" description="KIB1-4 beta-propeller" evidence="3">
    <location>
        <begin position="464"/>
        <end position="737"/>
    </location>
</feature>
<sequence length="778" mass="86184">MSSIDPRAGPYNSTPSVGPRRDRIATGTQPASQVFRGHAPMATHEEPPSTAPRSSGLPNPPPPLPWLAFPDGTLFSFPGSSAFKFPGAANYHSSCDDWLVFERDGGYLLRNPFTGDTMRLPSVSCVRYVVNNGGRPGSVALGSTQDERAPRDATLRKMVMCPGHQLVVAIVGDQWRDKVAVCRPGGDRWFVSAHDPWRVLRDIAFYDGKVYAVDDLGRLYARAVGGGGVECACTGESMALITGPAPRCHTPSTRYLVVSGGKLLMVHRVLRGHATSEFKVFRFTADLAASRWVEAPSGVGGDTALFVGQWSSVVRRVSRRHGMPGNMIYFLDDEAFSSHFGAFSGDHFGAYDTRDGKTYPLLPPRELHNDSSTPATWLFPREEEGASWRDLPLDVLGQVMRLLPSRDARLDLALVCHNWRASVRRHQRRHPPAVAHLALPTGMIFRYPELKSHLFSDCAFFRGAACDDWLVFDDGDGVLRLTSPFTGRTRLLPSLSDGIHTYREPIEIENEPAPSDDGPTEWRSTSAMTVQKLIVSPDGGGLIAAVVGSEYFGKVALCSLDTFAWSLSAHDRWRWYEDMAFDDDGKVYALTGDEDLLAFDAGVDAYTGNAVVARVTRVIQSRLPREDDTAKARYLVRSLGGALLLVRRHFLADETTVWFSVFRADLGSSPPRWEEVDDLGGGEALFVGRHCSRAVRARGAVRGDQIFFLQDERVALLDESWRSRFRHRPGYHAGVYDMRERMITEILPQRMKCDGPSPTTWLFRDADGLDDGDQDHIE</sequence>
<dbReference type="SUPFAM" id="SSF63829">
    <property type="entry name" value="Calcium-dependent phosphotriesterase"/>
    <property type="match status" value="1"/>
</dbReference>
<dbReference type="Pfam" id="PF00646">
    <property type="entry name" value="F-box"/>
    <property type="match status" value="1"/>
</dbReference>
<keyword evidence="5" id="KW-1185">Reference proteome</keyword>
<feature type="domain" description="KIB1-4 beta-propeller" evidence="3">
    <location>
        <begin position="82"/>
        <end position="344"/>
    </location>
</feature>
<evidence type="ECO:0000259" key="2">
    <source>
        <dbReference type="Pfam" id="PF00646"/>
    </source>
</evidence>
<dbReference type="Pfam" id="PF03478">
    <property type="entry name" value="Beta-prop_KIB1-4"/>
    <property type="match status" value="2"/>
</dbReference>
<organism evidence="4 5">
    <name type="scientific">Urochloa decumbens</name>
    <dbReference type="NCBI Taxonomy" id="240449"/>
    <lineage>
        <taxon>Eukaryota</taxon>
        <taxon>Viridiplantae</taxon>
        <taxon>Streptophyta</taxon>
        <taxon>Embryophyta</taxon>
        <taxon>Tracheophyta</taxon>
        <taxon>Spermatophyta</taxon>
        <taxon>Magnoliopsida</taxon>
        <taxon>Liliopsida</taxon>
        <taxon>Poales</taxon>
        <taxon>Poaceae</taxon>
        <taxon>PACMAD clade</taxon>
        <taxon>Panicoideae</taxon>
        <taxon>Panicodae</taxon>
        <taxon>Paniceae</taxon>
        <taxon>Melinidinae</taxon>
        <taxon>Urochloa</taxon>
    </lineage>
</organism>
<evidence type="ECO:0008006" key="6">
    <source>
        <dbReference type="Google" id="ProtNLM"/>
    </source>
</evidence>
<evidence type="ECO:0000256" key="1">
    <source>
        <dbReference type="SAM" id="MobiDB-lite"/>
    </source>
</evidence>
<evidence type="ECO:0000259" key="3">
    <source>
        <dbReference type="Pfam" id="PF03478"/>
    </source>
</evidence>